<proteinExistence type="inferred from homology"/>
<evidence type="ECO:0000256" key="5">
    <source>
        <dbReference type="PIRSR" id="PIRSR604294-1"/>
    </source>
</evidence>
<keyword evidence="7" id="KW-1185">Reference proteome</keyword>
<feature type="compositionally biased region" description="Low complexity" evidence="6">
    <location>
        <begin position="751"/>
        <end position="765"/>
    </location>
</feature>
<evidence type="ECO:0000313" key="8">
    <source>
        <dbReference type="RefSeq" id="XP_033456249.1"/>
    </source>
</evidence>
<feature type="region of interest" description="Disordered" evidence="6">
    <location>
        <begin position="1"/>
        <end position="28"/>
    </location>
</feature>
<evidence type="ECO:0000256" key="3">
    <source>
        <dbReference type="ARBA" id="ARBA00023002"/>
    </source>
</evidence>
<reference evidence="8" key="2">
    <citation type="submission" date="2020-04" db="EMBL/GenBank/DDBJ databases">
        <authorList>
            <consortium name="NCBI Genome Project"/>
        </authorList>
    </citation>
    <scope>NUCLEOTIDE SEQUENCE</scope>
    <source>
        <strain evidence="8">CBS 342.82</strain>
    </source>
</reference>
<dbReference type="GeneID" id="54361243"/>
<feature type="binding site" evidence="5">
    <location>
        <position position="337"/>
    </location>
    <ligand>
        <name>Fe cation</name>
        <dbReference type="ChEBI" id="CHEBI:24875"/>
        <note>catalytic</note>
    </ligand>
</feature>
<comment type="similarity">
    <text evidence="1">Belongs to the carotenoid oxygenase family.</text>
</comment>
<organism evidence="8">
    <name type="scientific">Dissoconium aciculare CBS 342.82</name>
    <dbReference type="NCBI Taxonomy" id="1314786"/>
    <lineage>
        <taxon>Eukaryota</taxon>
        <taxon>Fungi</taxon>
        <taxon>Dikarya</taxon>
        <taxon>Ascomycota</taxon>
        <taxon>Pezizomycotina</taxon>
        <taxon>Dothideomycetes</taxon>
        <taxon>Dothideomycetidae</taxon>
        <taxon>Mycosphaerellales</taxon>
        <taxon>Dissoconiaceae</taxon>
        <taxon>Dissoconium</taxon>
    </lineage>
</organism>
<dbReference type="PANTHER" id="PTHR10543">
    <property type="entry name" value="BETA-CAROTENE DIOXYGENASE"/>
    <property type="match status" value="1"/>
</dbReference>
<gene>
    <name evidence="8" type="ORF">K489DRAFT_373663</name>
</gene>
<feature type="compositionally biased region" description="Polar residues" evidence="6">
    <location>
        <begin position="1"/>
        <end position="14"/>
    </location>
</feature>
<comment type="cofactor">
    <cofactor evidence="5">
        <name>Fe(2+)</name>
        <dbReference type="ChEBI" id="CHEBI:29033"/>
    </cofactor>
    <text evidence="5">Binds 1 Fe(2+) ion per subunit.</text>
</comment>
<evidence type="ECO:0000313" key="7">
    <source>
        <dbReference type="Proteomes" id="UP000504637"/>
    </source>
</evidence>
<keyword evidence="3" id="KW-0560">Oxidoreductase</keyword>
<keyword evidence="2 5" id="KW-0479">Metal-binding</keyword>
<dbReference type="GO" id="GO:0046872">
    <property type="term" value="F:metal ion binding"/>
    <property type="evidence" value="ECO:0007669"/>
    <property type="project" value="UniProtKB-KW"/>
</dbReference>
<dbReference type="GO" id="GO:0010436">
    <property type="term" value="F:carotenoid dioxygenase activity"/>
    <property type="evidence" value="ECO:0007669"/>
    <property type="project" value="TreeGrafter"/>
</dbReference>
<dbReference type="OrthoDB" id="1069523at2759"/>
<dbReference type="AlphaFoldDB" id="A0A6J3LU96"/>
<feature type="region of interest" description="Disordered" evidence="6">
    <location>
        <begin position="730"/>
        <end position="765"/>
    </location>
</feature>
<protein>
    <submittedName>
        <fullName evidence="8">RPE65-domain-containing protein</fullName>
    </submittedName>
</protein>
<dbReference type="Proteomes" id="UP000504637">
    <property type="component" value="Unplaced"/>
</dbReference>
<reference evidence="8" key="1">
    <citation type="submission" date="2020-01" db="EMBL/GenBank/DDBJ databases">
        <authorList>
            <consortium name="DOE Joint Genome Institute"/>
            <person name="Haridas S."/>
            <person name="Albert R."/>
            <person name="Binder M."/>
            <person name="Bloem J."/>
            <person name="Labutti K."/>
            <person name="Salamov A."/>
            <person name="Andreopoulos B."/>
            <person name="Baker S.E."/>
            <person name="Barry K."/>
            <person name="Bills G."/>
            <person name="Bluhm B.H."/>
            <person name="Cannon C."/>
            <person name="Castanera R."/>
            <person name="Culley D.E."/>
            <person name="Daum C."/>
            <person name="Ezra D."/>
            <person name="Gonzalez J.B."/>
            <person name="Henrissat B."/>
            <person name="Kuo A."/>
            <person name="Liang C."/>
            <person name="Lipzen A."/>
            <person name="Lutzoni F."/>
            <person name="Magnuson J."/>
            <person name="Mondo S."/>
            <person name="Nolan M."/>
            <person name="Ohm R."/>
            <person name="Pangilinan J."/>
            <person name="Park H.-J."/>
            <person name="Ramirez L."/>
            <person name="Alfaro M."/>
            <person name="Sun H."/>
            <person name="Tritt A."/>
            <person name="Yoshinaga Y."/>
            <person name="Zwiers L.-H."/>
            <person name="Turgeon B.G."/>
            <person name="Goodwin S.B."/>
            <person name="Spatafora J.W."/>
            <person name="Crous P.W."/>
            <person name="Grigoriev I.V."/>
        </authorList>
    </citation>
    <scope>NUCLEOTIDE SEQUENCE</scope>
    <source>
        <strain evidence="8">CBS 342.82</strain>
    </source>
</reference>
<dbReference type="GO" id="GO:0016121">
    <property type="term" value="P:carotene catabolic process"/>
    <property type="evidence" value="ECO:0007669"/>
    <property type="project" value="TreeGrafter"/>
</dbReference>
<sequence length="851" mass="93244">MATSLSPLPPSHQSILPAKAGQKRKRATSAAALDHILPTPQPQHPYLSGNFAPIYQTLPLTPCTYIGQIPKELAGGEYVRNGSNPVTNDDLGRDAHWFDGDGMLSGVSFREHSETGEIIPEFVNAFVQTDLYRSAITSPRLKTPILPSIATLVNPLASFIRITLAIFRTLLLVLLSNLPGSRQAIKKISVANTNVVYHDGRALATCESGPPMRIQLPGLETVGWYDGTSAEGEPAKERQAASAATDGKVLGGDSGGLLGFMREWTTAHPRVDPATNEMIMFHSCFAPPYVQYSVVPPAGPTSSSNIDSEKSAYSTLLPSKRIINAAVPGVKSAKMMHDFGVSALHTIIMDLPLSLDPTNQLRGAPPVSYDPSQPARFGVFPRHSPQSVKWFETDAACIFHTANSWDVRQAQWERRETQQRRRQLRLTEQVQERTMDEWSLSDNNSTVSGEVVEVNMLACRLTSATLVFAAGNIAPPVVKRNTRVATVAKRKRMPFFSKYDDTIEEVVVDEQHDKVRMDDESTAPLLHRSSSLPELEATTSLVPYSSSGASAEDEGEECRLYLYSFSLSTGQITQQYALTALPFEFPAVAPKKAMHPARFVYGCSTTTAASFSAALGKATKIDALVKIDARILVRRGRANPPRGVTGCVDTRSMREVLQSQKEAEAGTQTAEKEPISVFTMPDGWFAQEMRFVPSQNPSSRSYQMESNDDDYEDDGYLLFYAFDESQLLPSGDVPSDTAPAAHDASFPPLPSAAASPDLLSSPAATSPHRAHSELWVLSARDMKTLIARVRLPQRVPYGLHGAWFGKEEVDSQRGVESFRIAIDDARRVDDEKSWMGEAWSMVRASVEEMLG</sequence>
<name>A0A6J3LU96_9PEZI</name>
<dbReference type="InterPro" id="IPR004294">
    <property type="entry name" value="Carotenoid_Oase"/>
</dbReference>
<dbReference type="PANTHER" id="PTHR10543:SF89">
    <property type="entry name" value="CAROTENOID 9,10(9',10')-CLEAVAGE DIOXYGENASE 1"/>
    <property type="match status" value="1"/>
</dbReference>
<feature type="region of interest" description="Disordered" evidence="6">
    <location>
        <begin position="228"/>
        <end position="248"/>
    </location>
</feature>
<evidence type="ECO:0000256" key="6">
    <source>
        <dbReference type="SAM" id="MobiDB-lite"/>
    </source>
</evidence>
<feature type="binding site" evidence="5">
    <location>
        <position position="400"/>
    </location>
    <ligand>
        <name>Fe cation</name>
        <dbReference type="ChEBI" id="CHEBI:24875"/>
        <note>catalytic</note>
    </ligand>
</feature>
<feature type="binding site" evidence="5">
    <location>
        <position position="268"/>
    </location>
    <ligand>
        <name>Fe cation</name>
        <dbReference type="ChEBI" id="CHEBI:24875"/>
        <note>catalytic</note>
    </ligand>
</feature>
<dbReference type="RefSeq" id="XP_033456249.1">
    <property type="nucleotide sequence ID" value="XM_033603443.1"/>
</dbReference>
<reference evidence="8" key="3">
    <citation type="submission" date="2025-08" db="UniProtKB">
        <authorList>
            <consortium name="RefSeq"/>
        </authorList>
    </citation>
    <scope>IDENTIFICATION</scope>
    <source>
        <strain evidence="8">CBS 342.82</strain>
    </source>
</reference>
<dbReference type="Pfam" id="PF03055">
    <property type="entry name" value="RPE65"/>
    <property type="match status" value="3"/>
</dbReference>
<keyword evidence="4 5" id="KW-0408">Iron</keyword>
<evidence type="ECO:0000256" key="2">
    <source>
        <dbReference type="ARBA" id="ARBA00022723"/>
    </source>
</evidence>
<evidence type="ECO:0000256" key="4">
    <source>
        <dbReference type="ARBA" id="ARBA00023004"/>
    </source>
</evidence>
<evidence type="ECO:0000256" key="1">
    <source>
        <dbReference type="ARBA" id="ARBA00006787"/>
    </source>
</evidence>
<accession>A0A6J3LU96</accession>